<proteinExistence type="inferred from homology"/>
<evidence type="ECO:0000313" key="3">
    <source>
        <dbReference type="Proteomes" id="UP000182108"/>
    </source>
</evidence>
<dbReference type="AlphaFoldDB" id="A0A0K6ISB9"/>
<protein>
    <recommendedName>
        <fullName evidence="4">Transcriptional regulator, BolA protein family</fullName>
    </recommendedName>
</protein>
<dbReference type="InterPro" id="IPR002634">
    <property type="entry name" value="BolA"/>
</dbReference>
<dbReference type="Proteomes" id="UP000182108">
    <property type="component" value="Unassembled WGS sequence"/>
</dbReference>
<dbReference type="SUPFAM" id="SSF82657">
    <property type="entry name" value="BolA-like"/>
    <property type="match status" value="1"/>
</dbReference>
<accession>A0A0K6ISB9</accession>
<evidence type="ECO:0000256" key="1">
    <source>
        <dbReference type="RuleBase" id="RU003860"/>
    </source>
</evidence>
<evidence type="ECO:0008006" key="4">
    <source>
        <dbReference type="Google" id="ProtNLM"/>
    </source>
</evidence>
<dbReference type="Gene3D" id="3.30.300.90">
    <property type="entry name" value="BolA-like"/>
    <property type="match status" value="1"/>
</dbReference>
<dbReference type="GO" id="GO:0016226">
    <property type="term" value="P:iron-sulfur cluster assembly"/>
    <property type="evidence" value="ECO:0007669"/>
    <property type="project" value="TreeGrafter"/>
</dbReference>
<dbReference type="EMBL" id="CYHH01000002">
    <property type="protein sequence ID" value="CUB06001.1"/>
    <property type="molecule type" value="Genomic_DNA"/>
</dbReference>
<reference evidence="3" key="1">
    <citation type="submission" date="2015-08" db="EMBL/GenBank/DDBJ databases">
        <authorList>
            <person name="Babu N.S."/>
            <person name="Beckwith C.J."/>
            <person name="Beseler K.G."/>
            <person name="Brison A."/>
            <person name="Carone J.V."/>
            <person name="Caskin T.P."/>
            <person name="Diamond M."/>
            <person name="Durham M.E."/>
            <person name="Foxe J.M."/>
            <person name="Go M."/>
            <person name="Henderson B.A."/>
            <person name="Jones I.B."/>
            <person name="McGettigan J.A."/>
            <person name="Micheletti S.J."/>
            <person name="Nasrallah M.E."/>
            <person name="Ortiz D."/>
            <person name="Piller C.R."/>
            <person name="Privatt S.R."/>
            <person name="Schneider S.L."/>
            <person name="Sharp S."/>
            <person name="Smith T.C."/>
            <person name="Stanton J.D."/>
            <person name="Ullery H.E."/>
            <person name="Wilson R.J."/>
            <person name="Serrano M.G."/>
            <person name="Buck G."/>
            <person name="Lee V."/>
            <person name="Wang Y."/>
            <person name="Carvalho R."/>
            <person name="Voegtly L."/>
            <person name="Shi R."/>
            <person name="Duckworth R."/>
            <person name="Johnson A."/>
            <person name="Loviza R."/>
            <person name="Walstead R."/>
            <person name="Shah Z."/>
            <person name="Kiflezghi M."/>
            <person name="Wade K."/>
            <person name="Ball S.L."/>
            <person name="Bradley K.W."/>
            <person name="Asai D.J."/>
            <person name="Bowman C.A."/>
            <person name="Russell D.A."/>
            <person name="Pope W.H."/>
            <person name="Jacobs-Sera D."/>
            <person name="Hendrix R.W."/>
            <person name="Hatfull G.F."/>
        </authorList>
    </citation>
    <scope>NUCLEOTIDE SEQUENCE [LARGE SCALE GENOMIC DNA]</scope>
    <source>
        <strain evidence="3">JCM 19170</strain>
    </source>
</reference>
<dbReference type="PANTHER" id="PTHR46230:SF7">
    <property type="entry name" value="BOLA-LIKE PROTEIN 1"/>
    <property type="match status" value="1"/>
</dbReference>
<gene>
    <name evidence="2" type="ORF">Ga0061068_102242</name>
</gene>
<dbReference type="PANTHER" id="PTHR46230">
    <property type="match status" value="1"/>
</dbReference>
<dbReference type="InterPro" id="IPR036065">
    <property type="entry name" value="BolA-like_sf"/>
</dbReference>
<name>A0A0K6ISB9_9PROT</name>
<dbReference type="RefSeq" id="WP_055422949.1">
    <property type="nucleotide sequence ID" value="NZ_CYHH01000002.1"/>
</dbReference>
<dbReference type="Pfam" id="PF01722">
    <property type="entry name" value="BolA"/>
    <property type="match status" value="1"/>
</dbReference>
<dbReference type="PIRSF" id="PIRSF003113">
    <property type="entry name" value="BolA"/>
    <property type="match status" value="1"/>
</dbReference>
<organism evidence="2 3">
    <name type="scientific">Tepidiphilus thermophilus</name>
    <dbReference type="NCBI Taxonomy" id="876478"/>
    <lineage>
        <taxon>Bacteria</taxon>
        <taxon>Pseudomonadati</taxon>
        <taxon>Pseudomonadota</taxon>
        <taxon>Hydrogenophilia</taxon>
        <taxon>Hydrogenophilales</taxon>
        <taxon>Hydrogenophilaceae</taxon>
        <taxon>Tepidiphilus</taxon>
    </lineage>
</organism>
<evidence type="ECO:0000313" key="2">
    <source>
        <dbReference type="EMBL" id="CUB06001.1"/>
    </source>
</evidence>
<keyword evidence="3" id="KW-1185">Reference proteome</keyword>
<dbReference type="OrthoDB" id="5296536at2"/>
<sequence length="88" mass="9452">MPEYDPIAELRRRLQTLEPLELEIRDDSAAHAGHAGAAGGGHYCVRLVSPRFAGLSRVQRHRLVFAAAGDLMQKGIHALAVTALAPGE</sequence>
<comment type="similarity">
    <text evidence="1">Belongs to the BolA/IbaG family.</text>
</comment>